<comment type="caution">
    <text evidence="1">The sequence shown here is derived from an EMBL/GenBank/DDBJ whole genome shotgun (WGS) entry which is preliminary data.</text>
</comment>
<reference evidence="1" key="1">
    <citation type="submission" date="2020-06" db="EMBL/GenBank/DDBJ databases">
        <title>WGS assembly of Ceratodon purpureus strain R40.</title>
        <authorList>
            <person name="Carey S.B."/>
            <person name="Jenkins J."/>
            <person name="Shu S."/>
            <person name="Lovell J.T."/>
            <person name="Sreedasyam A."/>
            <person name="Maumus F."/>
            <person name="Tiley G.P."/>
            <person name="Fernandez-Pozo N."/>
            <person name="Barry K."/>
            <person name="Chen C."/>
            <person name="Wang M."/>
            <person name="Lipzen A."/>
            <person name="Daum C."/>
            <person name="Saski C.A."/>
            <person name="Payton A.C."/>
            <person name="Mcbreen J.C."/>
            <person name="Conrad R.E."/>
            <person name="Kollar L.M."/>
            <person name="Olsson S."/>
            <person name="Huttunen S."/>
            <person name="Landis J.B."/>
            <person name="Wickett N.J."/>
            <person name="Johnson M.G."/>
            <person name="Rensing S.A."/>
            <person name="Grimwood J."/>
            <person name="Schmutz J."/>
            <person name="Mcdaniel S.F."/>
        </authorList>
    </citation>
    <scope>NUCLEOTIDE SEQUENCE</scope>
    <source>
        <strain evidence="1">R40</strain>
    </source>
</reference>
<keyword evidence="2" id="KW-1185">Reference proteome</keyword>
<proteinExistence type="predicted"/>
<dbReference type="EMBL" id="CM026431">
    <property type="protein sequence ID" value="KAG0559250.1"/>
    <property type="molecule type" value="Genomic_DNA"/>
</dbReference>
<organism evidence="1 2">
    <name type="scientific">Ceratodon purpureus</name>
    <name type="common">Fire moss</name>
    <name type="synonym">Dicranum purpureum</name>
    <dbReference type="NCBI Taxonomy" id="3225"/>
    <lineage>
        <taxon>Eukaryota</taxon>
        <taxon>Viridiplantae</taxon>
        <taxon>Streptophyta</taxon>
        <taxon>Embryophyta</taxon>
        <taxon>Bryophyta</taxon>
        <taxon>Bryophytina</taxon>
        <taxon>Bryopsida</taxon>
        <taxon>Dicranidae</taxon>
        <taxon>Pseudoditrichales</taxon>
        <taxon>Ditrichaceae</taxon>
        <taxon>Ceratodon</taxon>
    </lineage>
</organism>
<sequence length="143" mass="16063">MKQIIGRVIVAKYLLSYLTAKMVPIPSAVLILTCVAVSDATVGSSLKLEVQGERSRVGGRIYRVALSVAQNETIIWGYVLLNWHSILVLSYEEFVSGPIVRMCIWLLRKGLILLKNLLYATESSIVKTDFRSWLRNHSDMVVP</sequence>
<name>A0A8T0GJR5_CERPU</name>
<gene>
    <name evidence="1" type="ORF">KC19_10G090700</name>
</gene>
<dbReference type="Proteomes" id="UP000822688">
    <property type="component" value="Chromosome 10"/>
</dbReference>
<dbReference type="AlphaFoldDB" id="A0A8T0GJR5"/>
<evidence type="ECO:0000313" key="1">
    <source>
        <dbReference type="EMBL" id="KAG0559250.1"/>
    </source>
</evidence>
<protein>
    <submittedName>
        <fullName evidence="1">Uncharacterized protein</fullName>
    </submittedName>
</protein>
<accession>A0A8T0GJR5</accession>
<evidence type="ECO:0000313" key="2">
    <source>
        <dbReference type="Proteomes" id="UP000822688"/>
    </source>
</evidence>